<proteinExistence type="predicted"/>
<name>A0ACC0PUL7_RHOML</name>
<sequence>MGSADNSEGAEVGVPKKLRFHCLPIAVVTPLLLIARCPSVINPTLQPSLRHLYLADKVDIEDLTAEQRYFYASLRV</sequence>
<accession>A0ACC0PUL7</accession>
<gene>
    <name evidence="1" type="ORF">RHMOL_Rhmol02G0183300</name>
</gene>
<comment type="caution">
    <text evidence="1">The sequence shown here is derived from an EMBL/GenBank/DDBJ whole genome shotgun (WGS) entry which is preliminary data.</text>
</comment>
<evidence type="ECO:0000313" key="2">
    <source>
        <dbReference type="Proteomes" id="UP001062846"/>
    </source>
</evidence>
<dbReference type="EMBL" id="CM046389">
    <property type="protein sequence ID" value="KAI8568238.1"/>
    <property type="molecule type" value="Genomic_DNA"/>
</dbReference>
<dbReference type="Proteomes" id="UP001062846">
    <property type="component" value="Chromosome 2"/>
</dbReference>
<evidence type="ECO:0000313" key="1">
    <source>
        <dbReference type="EMBL" id="KAI8568238.1"/>
    </source>
</evidence>
<protein>
    <submittedName>
        <fullName evidence="1">Uncharacterized protein</fullName>
    </submittedName>
</protein>
<keyword evidence="2" id="KW-1185">Reference proteome</keyword>
<organism evidence="1 2">
    <name type="scientific">Rhododendron molle</name>
    <name type="common">Chinese azalea</name>
    <name type="synonym">Azalea mollis</name>
    <dbReference type="NCBI Taxonomy" id="49168"/>
    <lineage>
        <taxon>Eukaryota</taxon>
        <taxon>Viridiplantae</taxon>
        <taxon>Streptophyta</taxon>
        <taxon>Embryophyta</taxon>
        <taxon>Tracheophyta</taxon>
        <taxon>Spermatophyta</taxon>
        <taxon>Magnoliopsida</taxon>
        <taxon>eudicotyledons</taxon>
        <taxon>Gunneridae</taxon>
        <taxon>Pentapetalae</taxon>
        <taxon>asterids</taxon>
        <taxon>Ericales</taxon>
        <taxon>Ericaceae</taxon>
        <taxon>Ericoideae</taxon>
        <taxon>Rhodoreae</taxon>
        <taxon>Rhododendron</taxon>
    </lineage>
</organism>
<reference evidence="1" key="1">
    <citation type="submission" date="2022-02" db="EMBL/GenBank/DDBJ databases">
        <title>Plant Genome Project.</title>
        <authorList>
            <person name="Zhang R.-G."/>
        </authorList>
    </citation>
    <scope>NUCLEOTIDE SEQUENCE</scope>
    <source>
        <strain evidence="1">AT1</strain>
    </source>
</reference>